<sequence length="322" mass="35655">MRIVIRLLQTLIGVLVLALLVGTWWYVPSETLRRPALTGSSEDATLRVAGLRRYYLLYIPRQLPENPALLVVLHSSRSNGAKMRRDSGYGFDALADREGFLVLYPDGFGGHWNDCRKAADYSARRQQIDDVRFLSRLIEQIGRERRIDPQRIFVTGYSNGGQMAFRLAAEAPQRIAAIATVAASLPTAGNDLCAPQVQPMAALLMNGTRDPINPYRGGRVTLFGFGDRGSVLSAEQSAAILARVNGIEGEASVERLTPWGKVWSERQVWREDGAPPVELVSVHGGGHLLPQPGYRPPRMLGQMDPALDGPGEIWRFFSRLRP</sequence>
<organism evidence="4 5">
    <name type="scientific">Pseudomonas jinjuensis</name>
    <dbReference type="NCBI Taxonomy" id="198616"/>
    <lineage>
        <taxon>Bacteria</taxon>
        <taxon>Pseudomonadati</taxon>
        <taxon>Pseudomonadota</taxon>
        <taxon>Gammaproteobacteria</taxon>
        <taxon>Pseudomonadales</taxon>
        <taxon>Pseudomonadaceae</taxon>
        <taxon>Pseudomonas</taxon>
    </lineage>
</organism>
<dbReference type="InterPro" id="IPR000073">
    <property type="entry name" value="AB_hydrolase_1"/>
</dbReference>
<dbReference type="RefSeq" id="WP_084314502.1">
    <property type="nucleotide sequence ID" value="NZ_FNIJ01000021.1"/>
</dbReference>
<keyword evidence="2" id="KW-1133">Transmembrane helix</keyword>
<evidence type="ECO:0000313" key="5">
    <source>
        <dbReference type="Proteomes" id="UP000242957"/>
    </source>
</evidence>
<gene>
    <name evidence="4" type="ORF">SAMN05216193_12139</name>
</gene>
<accession>A0A1H0PN80</accession>
<dbReference type="PANTHER" id="PTHR43037">
    <property type="entry name" value="UNNAMED PRODUCT-RELATED"/>
    <property type="match status" value="1"/>
</dbReference>
<protein>
    <submittedName>
        <fullName evidence="4">Polyhydroxybutyrate depolymerase</fullName>
    </submittedName>
</protein>
<keyword evidence="1" id="KW-0732">Signal</keyword>
<keyword evidence="5" id="KW-1185">Reference proteome</keyword>
<dbReference type="InterPro" id="IPR029058">
    <property type="entry name" value="AB_hydrolase_fold"/>
</dbReference>
<evidence type="ECO:0000259" key="3">
    <source>
        <dbReference type="Pfam" id="PF00561"/>
    </source>
</evidence>
<dbReference type="AlphaFoldDB" id="A0A1H0PN80"/>
<evidence type="ECO:0000256" key="1">
    <source>
        <dbReference type="ARBA" id="ARBA00022729"/>
    </source>
</evidence>
<dbReference type="OrthoDB" id="5291933at2"/>
<dbReference type="Pfam" id="PF00561">
    <property type="entry name" value="Abhydrolase_1"/>
    <property type="match status" value="1"/>
</dbReference>
<feature type="domain" description="AB hydrolase-1" evidence="3">
    <location>
        <begin position="91"/>
        <end position="219"/>
    </location>
</feature>
<dbReference type="PANTHER" id="PTHR43037:SF1">
    <property type="entry name" value="BLL1128 PROTEIN"/>
    <property type="match status" value="1"/>
</dbReference>
<keyword evidence="2" id="KW-0812">Transmembrane</keyword>
<dbReference type="STRING" id="198616.SAMN05216193_12139"/>
<evidence type="ECO:0000256" key="2">
    <source>
        <dbReference type="SAM" id="Phobius"/>
    </source>
</evidence>
<name>A0A1H0PN80_9PSED</name>
<dbReference type="Proteomes" id="UP000242957">
    <property type="component" value="Unassembled WGS sequence"/>
</dbReference>
<evidence type="ECO:0000313" key="4">
    <source>
        <dbReference type="EMBL" id="SDP06567.1"/>
    </source>
</evidence>
<dbReference type="EMBL" id="FNIJ01000021">
    <property type="protein sequence ID" value="SDP06567.1"/>
    <property type="molecule type" value="Genomic_DNA"/>
</dbReference>
<keyword evidence="2" id="KW-0472">Membrane</keyword>
<reference evidence="5" key="1">
    <citation type="submission" date="2016-10" db="EMBL/GenBank/DDBJ databases">
        <authorList>
            <person name="Varghese N."/>
            <person name="Submissions S."/>
        </authorList>
    </citation>
    <scope>NUCLEOTIDE SEQUENCE [LARGE SCALE GENOMIC DNA]</scope>
    <source>
        <strain evidence="5">JCM 21621</strain>
    </source>
</reference>
<dbReference type="SUPFAM" id="SSF53474">
    <property type="entry name" value="alpha/beta-Hydrolases"/>
    <property type="match status" value="1"/>
</dbReference>
<proteinExistence type="predicted"/>
<feature type="transmembrane region" description="Helical" evidence="2">
    <location>
        <begin position="7"/>
        <end position="27"/>
    </location>
</feature>
<dbReference type="Gene3D" id="3.40.50.1820">
    <property type="entry name" value="alpha/beta hydrolase"/>
    <property type="match status" value="1"/>
</dbReference>
<dbReference type="InterPro" id="IPR050955">
    <property type="entry name" value="Plant_Biomass_Hydrol_Est"/>
</dbReference>